<proteinExistence type="predicted"/>
<dbReference type="InParanoid" id="A0A0M8K8D6"/>
<gene>
    <name evidence="1" type="ORF">ARMA_1343</name>
</gene>
<evidence type="ECO:0000313" key="1">
    <source>
        <dbReference type="EMBL" id="GAP62921.1"/>
    </source>
</evidence>
<evidence type="ECO:0000313" key="2">
    <source>
        <dbReference type="Proteomes" id="UP000037784"/>
    </source>
</evidence>
<accession>A0A0M8K8D6</accession>
<dbReference type="EMBL" id="BBZA01000089">
    <property type="protein sequence ID" value="GAP62921.1"/>
    <property type="molecule type" value="Genomic_DNA"/>
</dbReference>
<dbReference type="Proteomes" id="UP000037784">
    <property type="component" value="Unassembled WGS sequence"/>
</dbReference>
<name>A0A0M8K8D6_9CHLR</name>
<protein>
    <submittedName>
        <fullName evidence="1">Uncharacterized protein</fullName>
    </submittedName>
</protein>
<comment type="caution">
    <text evidence="1">The sequence shown here is derived from an EMBL/GenBank/DDBJ whole genome shotgun (WGS) entry which is preliminary data.</text>
</comment>
<dbReference type="AlphaFoldDB" id="A0A0M8K8D6"/>
<organism evidence="1 2">
    <name type="scientific">Ardenticatena maritima</name>
    <dbReference type="NCBI Taxonomy" id="872965"/>
    <lineage>
        <taxon>Bacteria</taxon>
        <taxon>Bacillati</taxon>
        <taxon>Chloroflexota</taxon>
        <taxon>Ardenticatenia</taxon>
        <taxon>Ardenticatenales</taxon>
        <taxon>Ardenticatenaceae</taxon>
        <taxon>Ardenticatena</taxon>
    </lineage>
</organism>
<sequence>MAVVANPFECYATHLMLLLLGFDDGEKMRSKYITQAQKTRSAEAET</sequence>
<keyword evidence="2" id="KW-1185">Reference proteome</keyword>
<reference evidence="2" key="1">
    <citation type="submission" date="2015-08" db="EMBL/GenBank/DDBJ databases">
        <title>Draft Genome Sequence of a Heterotrophic Facultative Anaerobic Bacterium Ardenticatena maritima Strain 110S.</title>
        <authorList>
            <person name="Kawaichi S."/>
            <person name="Yoshida T."/>
            <person name="Sako Y."/>
            <person name="Nakamura R."/>
        </authorList>
    </citation>
    <scope>NUCLEOTIDE SEQUENCE [LARGE SCALE GENOMIC DNA]</scope>
    <source>
        <strain evidence="2">110S</strain>
    </source>
</reference>